<dbReference type="NCBIfam" id="TIGR01764">
    <property type="entry name" value="excise"/>
    <property type="match status" value="1"/>
</dbReference>
<gene>
    <name evidence="3" type="ORF">A2863_03380</name>
</gene>
<keyword evidence="1" id="KW-0472">Membrane</keyword>
<dbReference type="Proteomes" id="UP000178750">
    <property type="component" value="Unassembled WGS sequence"/>
</dbReference>
<feature type="transmembrane region" description="Helical" evidence="1">
    <location>
        <begin position="212"/>
        <end position="232"/>
    </location>
</feature>
<feature type="transmembrane region" description="Helical" evidence="1">
    <location>
        <begin position="331"/>
        <end position="348"/>
    </location>
</feature>
<evidence type="ECO:0000259" key="2">
    <source>
        <dbReference type="Pfam" id="PF12728"/>
    </source>
</evidence>
<evidence type="ECO:0000313" key="3">
    <source>
        <dbReference type="EMBL" id="OGM21920.1"/>
    </source>
</evidence>
<keyword evidence="1" id="KW-1133">Transmembrane helix</keyword>
<feature type="transmembrane region" description="Helical" evidence="1">
    <location>
        <begin position="244"/>
        <end position="263"/>
    </location>
</feature>
<feature type="transmembrane region" description="Helical" evidence="1">
    <location>
        <begin position="185"/>
        <end position="206"/>
    </location>
</feature>
<feature type="transmembrane region" description="Helical" evidence="1">
    <location>
        <begin position="275"/>
        <end position="294"/>
    </location>
</feature>
<dbReference type="Pfam" id="PF12728">
    <property type="entry name" value="HTH_17"/>
    <property type="match status" value="1"/>
</dbReference>
<accession>A0A1F7Y416</accession>
<feature type="domain" description="Helix-turn-helix" evidence="2">
    <location>
        <begin position="4"/>
        <end position="47"/>
    </location>
</feature>
<dbReference type="InterPro" id="IPR010093">
    <property type="entry name" value="SinI_DNA-bd"/>
</dbReference>
<sequence length="665" mass="74876">MKKYFTVKEASTLLGVSTNTVYKYLSEGKLIAKRFGRGRFKILYSSLAPYADTSTVVKDASVLVPEQQVTPSIRKQEIISVPLTQTIQQPETVQQRNVSVDIQPNESEVISYNVNDFVFVRIFKGAYLLGLGLVYLFTNTRQFSSIGIMNNALGETLLIILPYFLVFAGVLALLSAFWNMKSKTLEFIIQLTAILATGYLSFLAVFSQDFGLFVFTGSLLFAIVGHVIRGIGSHDDFIIGYTKYLLFLTLIGGIVIFRFPEFVPYTSFAVIIKKYMGFGLVFWFGVMIPYLIFILTRMGRNLKSNVIFFFFTAFITTLISTRLTVNSVWDLAYLSYLTGIFAAFLGIWRLTNFRIERRNIYIVVISSVWITASILFGLFSINNSQKHLRIDALDKVHSEIDIASSWLNEYFDMQKSVMTTISGNQDMVAIIKAGDSERGITKSKEIYDKLQNVSRVLIYTKEGIAIGVYPRNTLAQGANYSSREYFQNTLSTYRGYLSPVFQSVIGTQTVMQTEPIFENNEIVGMIGVATSLEDIGKSFSAQFSGVTNIDIFDEKGSMVFASHYDSHPNLNREELNILFNENNTEFFRVKQEVSNPRWTAYLETPVAPILRDMSDVNTTISLLLLVNALFTIGIALVLSSFNRGVLSKPKIDIPLRTQGIQTSVV</sequence>
<dbReference type="EMBL" id="MGGF01000019">
    <property type="protein sequence ID" value="OGM21920.1"/>
    <property type="molecule type" value="Genomic_DNA"/>
</dbReference>
<name>A0A1F7Y416_9BACT</name>
<dbReference type="SUPFAM" id="SSF46955">
    <property type="entry name" value="Putative DNA-binding domain"/>
    <property type="match status" value="1"/>
</dbReference>
<reference evidence="3 4" key="1">
    <citation type="journal article" date="2016" name="Nat. Commun.">
        <title>Thousands of microbial genomes shed light on interconnected biogeochemical processes in an aquifer system.</title>
        <authorList>
            <person name="Anantharaman K."/>
            <person name="Brown C.T."/>
            <person name="Hug L.A."/>
            <person name="Sharon I."/>
            <person name="Castelle C.J."/>
            <person name="Probst A.J."/>
            <person name="Thomas B.C."/>
            <person name="Singh A."/>
            <person name="Wilkins M.J."/>
            <person name="Karaoz U."/>
            <person name="Brodie E.L."/>
            <person name="Williams K.H."/>
            <person name="Hubbard S.S."/>
            <person name="Banfield J.F."/>
        </authorList>
    </citation>
    <scope>NUCLEOTIDE SEQUENCE [LARGE SCALE GENOMIC DNA]</scope>
</reference>
<dbReference type="SUPFAM" id="SSF103190">
    <property type="entry name" value="Sensory domain-like"/>
    <property type="match status" value="1"/>
</dbReference>
<evidence type="ECO:0000256" key="1">
    <source>
        <dbReference type="SAM" id="Phobius"/>
    </source>
</evidence>
<comment type="caution">
    <text evidence="3">The sequence shown here is derived from an EMBL/GenBank/DDBJ whole genome shotgun (WGS) entry which is preliminary data.</text>
</comment>
<dbReference type="InterPro" id="IPR009061">
    <property type="entry name" value="DNA-bd_dom_put_sf"/>
</dbReference>
<dbReference type="AlphaFoldDB" id="A0A1F7Y416"/>
<dbReference type="GO" id="GO:0003677">
    <property type="term" value="F:DNA binding"/>
    <property type="evidence" value="ECO:0007669"/>
    <property type="project" value="InterPro"/>
</dbReference>
<protein>
    <recommendedName>
        <fullName evidence="2">Helix-turn-helix domain-containing protein</fullName>
    </recommendedName>
</protein>
<proteinExistence type="predicted"/>
<feature type="transmembrane region" description="Helical" evidence="1">
    <location>
        <begin position="306"/>
        <end position="325"/>
    </location>
</feature>
<keyword evidence="1" id="KW-0812">Transmembrane</keyword>
<feature type="transmembrane region" description="Helical" evidence="1">
    <location>
        <begin position="157"/>
        <end position="178"/>
    </location>
</feature>
<dbReference type="InterPro" id="IPR029151">
    <property type="entry name" value="Sensor-like_sf"/>
</dbReference>
<feature type="transmembrane region" description="Helical" evidence="1">
    <location>
        <begin position="620"/>
        <end position="641"/>
    </location>
</feature>
<dbReference type="Gene3D" id="3.30.450.20">
    <property type="entry name" value="PAS domain"/>
    <property type="match status" value="1"/>
</dbReference>
<feature type="transmembrane region" description="Helical" evidence="1">
    <location>
        <begin position="360"/>
        <end position="381"/>
    </location>
</feature>
<dbReference type="InterPro" id="IPR041657">
    <property type="entry name" value="HTH_17"/>
</dbReference>
<feature type="transmembrane region" description="Helical" evidence="1">
    <location>
        <begin position="118"/>
        <end position="137"/>
    </location>
</feature>
<evidence type="ECO:0000313" key="4">
    <source>
        <dbReference type="Proteomes" id="UP000178750"/>
    </source>
</evidence>
<organism evidence="3 4">
    <name type="scientific">Candidatus Woesebacteria bacterium RIFCSPHIGHO2_01_FULL_38_9b</name>
    <dbReference type="NCBI Taxonomy" id="1802493"/>
    <lineage>
        <taxon>Bacteria</taxon>
        <taxon>Candidatus Woeseibacteriota</taxon>
    </lineage>
</organism>